<organism evidence="2 3">
    <name type="scientific">Leptospira inadai serovar Lyme</name>
    <dbReference type="NCBI Taxonomy" id="293084"/>
    <lineage>
        <taxon>Bacteria</taxon>
        <taxon>Pseudomonadati</taxon>
        <taxon>Spirochaetota</taxon>
        <taxon>Spirochaetia</taxon>
        <taxon>Leptospirales</taxon>
        <taxon>Leptospiraceae</taxon>
        <taxon>Leptospira</taxon>
    </lineage>
</organism>
<keyword evidence="1" id="KW-0472">Membrane</keyword>
<name>A0ABX4YEJ8_9LEPT</name>
<evidence type="ECO:0008006" key="4">
    <source>
        <dbReference type="Google" id="ProtNLM"/>
    </source>
</evidence>
<reference evidence="2" key="1">
    <citation type="submission" date="2018-01" db="EMBL/GenBank/DDBJ databases">
        <title>Genomic characterization of Leptospira inadai serogroup Lyme isolated from captured rat in Brazil and comparative analysis with human reference strain.</title>
        <authorList>
            <person name="Moreno L.Z."/>
            <person name="Loureiro A.P."/>
            <person name="Miraglia F."/>
            <person name="Kremer F.S."/>
            <person name="Eslabao M.R."/>
            <person name="Dellagostin O.A."/>
            <person name="Lilenbaum W."/>
            <person name="Moreno A.M."/>
        </authorList>
    </citation>
    <scope>NUCLEOTIDE SEQUENCE [LARGE SCALE GENOMIC DNA]</scope>
    <source>
        <strain evidence="2">M34/99</strain>
    </source>
</reference>
<evidence type="ECO:0000256" key="1">
    <source>
        <dbReference type="SAM" id="Phobius"/>
    </source>
</evidence>
<feature type="transmembrane region" description="Helical" evidence="1">
    <location>
        <begin position="16"/>
        <end position="37"/>
    </location>
</feature>
<evidence type="ECO:0000313" key="2">
    <source>
        <dbReference type="EMBL" id="PNV73295.1"/>
    </source>
</evidence>
<dbReference type="Proteomes" id="UP000094669">
    <property type="component" value="Unassembled WGS sequence"/>
</dbReference>
<accession>A0ABX4YEJ8</accession>
<dbReference type="EMBL" id="MCRM02000024">
    <property type="protein sequence ID" value="PNV73295.1"/>
    <property type="molecule type" value="Genomic_DNA"/>
</dbReference>
<keyword evidence="1" id="KW-1133">Transmembrane helix</keyword>
<gene>
    <name evidence="2" type="ORF">BES34_017520</name>
</gene>
<keyword evidence="1" id="KW-0812">Transmembrane</keyword>
<proteinExistence type="predicted"/>
<evidence type="ECO:0000313" key="3">
    <source>
        <dbReference type="Proteomes" id="UP000094669"/>
    </source>
</evidence>
<comment type="caution">
    <text evidence="2">The sequence shown here is derived from an EMBL/GenBank/DDBJ whole genome shotgun (WGS) entry which is preliminary data.</text>
</comment>
<protein>
    <recommendedName>
        <fullName evidence="4">HTH araC/xylS-type domain-containing protein</fullName>
    </recommendedName>
</protein>
<keyword evidence="3" id="KW-1185">Reference proteome</keyword>
<sequence length="66" mass="7796">MLGEWIMEFYYTMNRILGFSVLFRASLAWLLALGQIFKNGKTSIHSAFKRFTGMSPIEYRDSRLKR</sequence>